<dbReference type="SUPFAM" id="SSF55729">
    <property type="entry name" value="Acyl-CoA N-acyltransferases (Nat)"/>
    <property type="match status" value="1"/>
</dbReference>
<protein>
    <submittedName>
        <fullName evidence="1">GNAT family N-acetyltransferase</fullName>
    </submittedName>
</protein>
<organism evidence="1 2">
    <name type="scientific">Streptomyces endocoffeicus</name>
    <dbReference type="NCBI Taxonomy" id="2898945"/>
    <lineage>
        <taxon>Bacteria</taxon>
        <taxon>Bacillati</taxon>
        <taxon>Actinomycetota</taxon>
        <taxon>Actinomycetes</taxon>
        <taxon>Kitasatosporales</taxon>
        <taxon>Streptomycetaceae</taxon>
        <taxon>Streptomyces</taxon>
    </lineage>
</organism>
<accession>A0ABS1PRF8</accession>
<reference evidence="1 2" key="1">
    <citation type="submission" date="2021-01" db="EMBL/GenBank/DDBJ databases">
        <title>WGS of actinomycetes isolated from Thailand.</title>
        <authorList>
            <person name="Thawai C."/>
        </authorList>
    </citation>
    <scope>NUCLEOTIDE SEQUENCE [LARGE SCALE GENOMIC DNA]</scope>
    <source>
        <strain evidence="1 2">CA3R110</strain>
    </source>
</reference>
<proteinExistence type="predicted"/>
<dbReference type="Proteomes" id="UP000621510">
    <property type="component" value="Unassembled WGS sequence"/>
</dbReference>
<dbReference type="EMBL" id="JAERRG010000008">
    <property type="protein sequence ID" value="MBL1115006.1"/>
    <property type="molecule type" value="Genomic_DNA"/>
</dbReference>
<keyword evidence="2" id="KW-1185">Reference proteome</keyword>
<comment type="caution">
    <text evidence="1">The sequence shown here is derived from an EMBL/GenBank/DDBJ whole genome shotgun (WGS) entry which is preliminary data.</text>
</comment>
<name>A0ABS1PRF8_9ACTN</name>
<dbReference type="Gene3D" id="3.40.630.30">
    <property type="match status" value="1"/>
</dbReference>
<evidence type="ECO:0000313" key="1">
    <source>
        <dbReference type="EMBL" id="MBL1115006.1"/>
    </source>
</evidence>
<evidence type="ECO:0000313" key="2">
    <source>
        <dbReference type="Proteomes" id="UP000621510"/>
    </source>
</evidence>
<gene>
    <name evidence="1" type="ORF">JK364_21785</name>
</gene>
<dbReference type="InterPro" id="IPR016181">
    <property type="entry name" value="Acyl_CoA_acyltransferase"/>
</dbReference>
<sequence>MSDYRITAYAPRHRNAVVEFQQMLWQGGARGNSAYFDWKFGDNPYLDDRYVTLAWQGSELVGMLGVFGSYWEVDGHGRVMLPCLADTVVAPAHRGGPLFGRMLGWLVDRLRADEVPWLLDFGDQPAGPAMLMSGWTAVGPWPVASAEREVSGREQGAWDAQEAVRGPRSGATITPLANSVPEMPAMAAKLDTRGSVRVVRDEEYFRWRNANPLARYFHLVAESQGTVGYLIAHRTAVDTDDGPTPTTIVECEALDDDVWRDLIETAVATVPGKVVTMWVRDLAPAREQSLGSLGLSLTRPSGRLSQDIHLPKLVMRSTGAVDGDSAPLSTLTSPEVWDLRGVSGRGWR</sequence>
<dbReference type="RefSeq" id="WP_201852810.1">
    <property type="nucleotide sequence ID" value="NZ_JAERRG010000008.1"/>
</dbReference>